<proteinExistence type="predicted"/>
<accession>A0A2X0MB19</accession>
<keyword evidence="2" id="KW-1185">Reference proteome</keyword>
<dbReference type="AlphaFoldDB" id="A0A2X0MB19"/>
<sequence length="58" mass="6498">MTEEAWYPHRPARSQRLITHYSPTSDALLCLDFSVRSCKCRAASSIGTQSCPLLSAHF</sequence>
<dbReference type="EMBL" id="FQNC01000045">
    <property type="protein sequence ID" value="SGY60223.1"/>
    <property type="molecule type" value="Genomic_DNA"/>
</dbReference>
<name>A0A2X0MB19_9BASI</name>
<gene>
    <name evidence="1" type="primary">BQ5605_C007g04395</name>
    <name evidence="1" type="ORF">BQ5605_C007G04395</name>
</gene>
<evidence type="ECO:0000313" key="1">
    <source>
        <dbReference type="EMBL" id="SGY60223.1"/>
    </source>
</evidence>
<protein>
    <submittedName>
        <fullName evidence="1">BQ5605_C007g04395 protein</fullName>
    </submittedName>
</protein>
<reference evidence="1 2" key="1">
    <citation type="submission" date="2016-11" db="EMBL/GenBank/DDBJ databases">
        <authorList>
            <person name="Jaros S."/>
            <person name="Januszkiewicz K."/>
            <person name="Wedrychowicz H."/>
        </authorList>
    </citation>
    <scope>NUCLEOTIDE SEQUENCE [LARGE SCALE GENOMIC DNA]</scope>
</reference>
<evidence type="ECO:0000313" key="2">
    <source>
        <dbReference type="Proteomes" id="UP000249464"/>
    </source>
</evidence>
<organism evidence="1 2">
    <name type="scientific">Microbotryum silenes-dioicae</name>
    <dbReference type="NCBI Taxonomy" id="796604"/>
    <lineage>
        <taxon>Eukaryota</taxon>
        <taxon>Fungi</taxon>
        <taxon>Dikarya</taxon>
        <taxon>Basidiomycota</taxon>
        <taxon>Pucciniomycotina</taxon>
        <taxon>Microbotryomycetes</taxon>
        <taxon>Microbotryales</taxon>
        <taxon>Microbotryaceae</taxon>
        <taxon>Microbotryum</taxon>
    </lineage>
</organism>
<dbReference type="Proteomes" id="UP000249464">
    <property type="component" value="Unassembled WGS sequence"/>
</dbReference>